<dbReference type="InterPro" id="IPR003593">
    <property type="entry name" value="AAA+_ATPase"/>
</dbReference>
<evidence type="ECO:0000259" key="8">
    <source>
        <dbReference type="PROSITE" id="PS50893"/>
    </source>
</evidence>
<evidence type="ECO:0000256" key="5">
    <source>
        <dbReference type="ARBA" id="ARBA00022840"/>
    </source>
</evidence>
<dbReference type="PANTHER" id="PTHR43553">
    <property type="entry name" value="HEAVY METAL TRANSPORTER"/>
    <property type="match status" value="1"/>
</dbReference>
<evidence type="ECO:0000313" key="9">
    <source>
        <dbReference type="EMBL" id="EXX89175.1"/>
    </source>
</evidence>
<evidence type="ECO:0000313" key="10">
    <source>
        <dbReference type="Proteomes" id="UP000053750"/>
    </source>
</evidence>
<dbReference type="GO" id="GO:0016887">
    <property type="term" value="F:ATP hydrolysis activity"/>
    <property type="evidence" value="ECO:0007669"/>
    <property type="project" value="InterPro"/>
</dbReference>
<dbReference type="InterPro" id="IPR003439">
    <property type="entry name" value="ABC_transporter-like_ATP-bd"/>
</dbReference>
<dbReference type="PROSITE" id="PS50893">
    <property type="entry name" value="ABC_TRANSPORTER_2"/>
    <property type="match status" value="1"/>
</dbReference>
<feature type="domain" description="ABC transporter" evidence="8">
    <location>
        <begin position="4"/>
        <end position="237"/>
    </location>
</feature>
<dbReference type="EMBL" id="JFHU01000105">
    <property type="protein sequence ID" value="EXX89175.1"/>
    <property type="molecule type" value="Genomic_DNA"/>
</dbReference>
<dbReference type="Pfam" id="PF00005">
    <property type="entry name" value="ABC_tran"/>
    <property type="match status" value="1"/>
</dbReference>
<keyword evidence="4" id="KW-0547">Nucleotide-binding</keyword>
<name>A0A9W5S2H9_9BACL</name>
<dbReference type="Proteomes" id="UP000053750">
    <property type="component" value="Unassembled WGS sequence"/>
</dbReference>
<evidence type="ECO:0000256" key="4">
    <source>
        <dbReference type="ARBA" id="ARBA00022741"/>
    </source>
</evidence>
<organism evidence="9 10">
    <name type="scientific">Paenibacillus darwinianus</name>
    <dbReference type="NCBI Taxonomy" id="1380763"/>
    <lineage>
        <taxon>Bacteria</taxon>
        <taxon>Bacillati</taxon>
        <taxon>Bacillota</taxon>
        <taxon>Bacilli</taxon>
        <taxon>Bacillales</taxon>
        <taxon>Paenibacillaceae</taxon>
        <taxon>Paenibacillus</taxon>
    </lineage>
</organism>
<keyword evidence="6" id="KW-1278">Translocase</keyword>
<dbReference type="GO" id="GO:0043190">
    <property type="term" value="C:ATP-binding cassette (ABC) transporter complex"/>
    <property type="evidence" value="ECO:0007669"/>
    <property type="project" value="TreeGrafter"/>
</dbReference>
<keyword evidence="10" id="KW-1185">Reference proteome</keyword>
<dbReference type="GO" id="GO:0005524">
    <property type="term" value="F:ATP binding"/>
    <property type="evidence" value="ECO:0007669"/>
    <property type="project" value="UniProtKB-KW"/>
</dbReference>
<evidence type="ECO:0000256" key="2">
    <source>
        <dbReference type="ARBA" id="ARBA00022448"/>
    </source>
</evidence>
<dbReference type="InterPro" id="IPR015856">
    <property type="entry name" value="ABC_transpr_CbiO/EcfA_su"/>
</dbReference>
<dbReference type="GO" id="GO:0042626">
    <property type="term" value="F:ATPase-coupled transmembrane transporter activity"/>
    <property type="evidence" value="ECO:0007669"/>
    <property type="project" value="TreeGrafter"/>
</dbReference>
<dbReference type="OrthoDB" id="501320at2"/>
<evidence type="ECO:0000256" key="6">
    <source>
        <dbReference type="ARBA" id="ARBA00022967"/>
    </source>
</evidence>
<reference evidence="9 10" key="1">
    <citation type="submission" date="2014-02" db="EMBL/GenBank/DDBJ databases">
        <title>Genome sequence of Paenibacillus darwinianus reveals adaptive mechanisms for survival in Antarctic soils.</title>
        <authorList>
            <person name="Dsouza M."/>
            <person name="Taylor M.W."/>
            <person name="Turner S.J."/>
            <person name="Aislabie J."/>
        </authorList>
    </citation>
    <scope>NUCLEOTIDE SEQUENCE [LARGE SCALE GENOMIC DNA]</scope>
    <source>
        <strain evidence="9 10">CE1</strain>
    </source>
</reference>
<dbReference type="AlphaFoldDB" id="A0A9W5S2H9"/>
<evidence type="ECO:0000256" key="7">
    <source>
        <dbReference type="ARBA" id="ARBA00023136"/>
    </source>
</evidence>
<keyword evidence="7" id="KW-0472">Membrane</keyword>
<dbReference type="Gene3D" id="3.40.50.300">
    <property type="entry name" value="P-loop containing nucleotide triphosphate hydrolases"/>
    <property type="match status" value="1"/>
</dbReference>
<sequence length="279" mass="30909">MYCYVTTDAGYTLPNGKAMLNNLTFSVKAHEKTVILGGNGSGKSILLKALCHQVRLTQGSVALFHAPIDSWSKQQINASVKLVDNVFKPSLFHRTIWEYLTHLLMKERLAKREIEDKAKLLLCSVDLYETRMDDVKYLSRADLKKLQIAAALCSNPKLMLFDDPFLGLDAAARSQISCLLDSLHLTGITVIVATHDVDFAAAWADSLLVLKDGGLIAAGTAELTVQPDVMARAAMGLPTLSLPFTFLNNVRIARYPRTLPETVRLLYTLHSNESMEEMQ</sequence>
<keyword evidence="5" id="KW-0067">ATP-binding</keyword>
<dbReference type="RefSeq" id="WP_051587615.1">
    <property type="nucleotide sequence ID" value="NZ_KK082131.1"/>
</dbReference>
<dbReference type="InterPro" id="IPR027417">
    <property type="entry name" value="P-loop_NTPase"/>
</dbReference>
<keyword evidence="3" id="KW-1003">Cell membrane</keyword>
<dbReference type="SUPFAM" id="SSF52540">
    <property type="entry name" value="P-loop containing nucleoside triphosphate hydrolases"/>
    <property type="match status" value="1"/>
</dbReference>
<dbReference type="InterPro" id="IPR050095">
    <property type="entry name" value="ECF_ABC_transporter_ATP-bd"/>
</dbReference>
<proteinExistence type="inferred from homology"/>
<evidence type="ECO:0000256" key="1">
    <source>
        <dbReference type="ARBA" id="ARBA00005417"/>
    </source>
</evidence>
<protein>
    <recommendedName>
        <fullName evidence="8">ABC transporter domain-containing protein</fullName>
    </recommendedName>
</protein>
<dbReference type="SMART" id="SM00382">
    <property type="entry name" value="AAA"/>
    <property type="match status" value="1"/>
</dbReference>
<keyword evidence="2" id="KW-0813">Transport</keyword>
<comment type="similarity">
    <text evidence="1">Belongs to the ABC transporter superfamily.</text>
</comment>
<evidence type="ECO:0000256" key="3">
    <source>
        <dbReference type="ARBA" id="ARBA00022475"/>
    </source>
</evidence>
<comment type="caution">
    <text evidence="9">The sequence shown here is derived from an EMBL/GenBank/DDBJ whole genome shotgun (WGS) entry which is preliminary data.</text>
</comment>
<accession>A0A9W5S2H9</accession>
<dbReference type="CDD" id="cd03225">
    <property type="entry name" value="ABC_cobalt_CbiO_domain1"/>
    <property type="match status" value="1"/>
</dbReference>
<gene>
    <name evidence="9" type="ORF">BG53_00540</name>
</gene>